<reference evidence="2 3" key="1">
    <citation type="submission" date="2018-06" db="EMBL/GenBank/DDBJ databases">
        <title>Rhizobium wuzhouense sp. nov., isolated from roots of Oryza officinalis.</title>
        <authorList>
            <person name="Yuan T."/>
        </authorList>
    </citation>
    <scope>NUCLEOTIDE SEQUENCE [LARGE SCALE GENOMIC DNA]</scope>
    <source>
        <strain evidence="2 3">W44</strain>
    </source>
</reference>
<accession>A0ABX5NNB0</accession>
<name>A0ABX5NNB0_9HYPH</name>
<dbReference type="InterPro" id="IPR032710">
    <property type="entry name" value="NTF2-like_dom_sf"/>
</dbReference>
<keyword evidence="3" id="KW-1185">Reference proteome</keyword>
<dbReference type="Gene3D" id="3.10.450.50">
    <property type="match status" value="1"/>
</dbReference>
<dbReference type="EMBL" id="QJRY01000007">
    <property type="protein sequence ID" value="PYB71319.1"/>
    <property type="molecule type" value="Genomic_DNA"/>
</dbReference>
<dbReference type="RefSeq" id="WP_110793109.1">
    <property type="nucleotide sequence ID" value="NZ_QJRY01000007.1"/>
</dbReference>
<comment type="caution">
    <text evidence="2">The sequence shown here is derived from an EMBL/GenBank/DDBJ whole genome shotgun (WGS) entry which is preliminary data.</text>
</comment>
<protein>
    <recommendedName>
        <fullName evidence="1">SnoaL-like domain-containing protein</fullName>
    </recommendedName>
</protein>
<organism evidence="2 3">
    <name type="scientific">Rhizobium wuzhouense</name>
    <dbReference type="NCBI Taxonomy" id="1986026"/>
    <lineage>
        <taxon>Bacteria</taxon>
        <taxon>Pseudomonadati</taxon>
        <taxon>Pseudomonadota</taxon>
        <taxon>Alphaproteobacteria</taxon>
        <taxon>Hyphomicrobiales</taxon>
        <taxon>Rhizobiaceae</taxon>
        <taxon>Rhizobium/Agrobacterium group</taxon>
        <taxon>Rhizobium</taxon>
    </lineage>
</organism>
<dbReference type="Proteomes" id="UP000247536">
    <property type="component" value="Unassembled WGS sequence"/>
</dbReference>
<proteinExistence type="predicted"/>
<evidence type="ECO:0000313" key="2">
    <source>
        <dbReference type="EMBL" id="PYB71319.1"/>
    </source>
</evidence>
<gene>
    <name evidence="2" type="ORF">DMY87_18375</name>
</gene>
<evidence type="ECO:0000259" key="1">
    <source>
        <dbReference type="Pfam" id="PF12680"/>
    </source>
</evidence>
<dbReference type="Pfam" id="PF12680">
    <property type="entry name" value="SnoaL_2"/>
    <property type="match status" value="1"/>
</dbReference>
<sequence>MSNTITGPVKAYFEARNARNFERALSGFAEDAVVRDESRMHRGLDEITAWMTETIAAYDDRSELRAVENKGDHVIATAEVSGHFPGSPIILRYRFKMKDGAIASLEIAP</sequence>
<feature type="domain" description="SnoaL-like" evidence="1">
    <location>
        <begin position="9"/>
        <end position="103"/>
    </location>
</feature>
<dbReference type="SUPFAM" id="SSF54427">
    <property type="entry name" value="NTF2-like"/>
    <property type="match status" value="1"/>
</dbReference>
<evidence type="ECO:0000313" key="3">
    <source>
        <dbReference type="Proteomes" id="UP000247536"/>
    </source>
</evidence>
<dbReference type="InterPro" id="IPR037401">
    <property type="entry name" value="SnoaL-like"/>
</dbReference>